<sequence length="185" mass="21255">MVTELETERLILRRWKQSDYTSFAAMSADPAVMRYFPSVLSREESNQLANKIDSLMEQKGWGFWAVELKETAEFIGTIGLHYQDKDIPEAPFVEVGWRLSSEHWGAGYATEAAQASLKFAFELLGLPEVYAFTALQNTPSRKVMEKIGMTDTNTRFFHPSVPEGHSLQRHCLYRISREEWQKTAL</sequence>
<dbReference type="InterPro" id="IPR051531">
    <property type="entry name" value="N-acetyltransferase"/>
</dbReference>
<organism evidence="2 3">
    <name type="scientific">Photobacterium marinum</name>
    <dbReference type="NCBI Taxonomy" id="1056511"/>
    <lineage>
        <taxon>Bacteria</taxon>
        <taxon>Pseudomonadati</taxon>
        <taxon>Pseudomonadota</taxon>
        <taxon>Gammaproteobacteria</taxon>
        <taxon>Vibrionales</taxon>
        <taxon>Vibrionaceae</taxon>
        <taxon>Photobacterium</taxon>
    </lineage>
</organism>
<dbReference type="RefSeq" id="WP_007461469.1">
    <property type="nucleotide sequence ID" value="NZ_AMZO01000001.1"/>
</dbReference>
<evidence type="ECO:0000313" key="2">
    <source>
        <dbReference type="EMBL" id="ELR67907.1"/>
    </source>
</evidence>
<keyword evidence="2" id="KW-0808">Transferase</keyword>
<name>L8JKE8_9GAMM</name>
<accession>L8JKE8</accession>
<dbReference type="EMBL" id="AMZO01000001">
    <property type="protein sequence ID" value="ELR67907.1"/>
    <property type="molecule type" value="Genomic_DNA"/>
</dbReference>
<gene>
    <name evidence="2" type="ORF">C942_00215</name>
</gene>
<reference evidence="2 3" key="1">
    <citation type="submission" date="2012-12" db="EMBL/GenBank/DDBJ databases">
        <title>Genome Assembly of Photobacterium sp. AK15.</title>
        <authorList>
            <person name="Khatri I."/>
            <person name="Vaidya B."/>
            <person name="Srinivas T.N.R."/>
            <person name="Subramanian S."/>
            <person name="Pinnaka A."/>
        </authorList>
    </citation>
    <scope>NUCLEOTIDE SEQUENCE [LARGE SCALE GENOMIC DNA]</scope>
    <source>
        <strain evidence="2 3">AK15</strain>
    </source>
</reference>
<dbReference type="OrthoDB" id="9801656at2"/>
<dbReference type="PANTHER" id="PTHR43792">
    <property type="entry name" value="GNAT FAMILY, PUTATIVE (AFU_ORTHOLOGUE AFUA_3G00765)-RELATED-RELATED"/>
    <property type="match status" value="1"/>
</dbReference>
<dbReference type="PANTHER" id="PTHR43792:SF1">
    <property type="entry name" value="N-ACETYLTRANSFERASE DOMAIN-CONTAINING PROTEIN"/>
    <property type="match status" value="1"/>
</dbReference>
<evidence type="ECO:0000259" key="1">
    <source>
        <dbReference type="PROSITE" id="PS51186"/>
    </source>
</evidence>
<evidence type="ECO:0000313" key="3">
    <source>
        <dbReference type="Proteomes" id="UP000011134"/>
    </source>
</evidence>
<dbReference type="Gene3D" id="3.40.630.30">
    <property type="match status" value="1"/>
</dbReference>
<keyword evidence="3" id="KW-1185">Reference proteome</keyword>
<dbReference type="AlphaFoldDB" id="L8JKE8"/>
<dbReference type="SUPFAM" id="SSF55729">
    <property type="entry name" value="Acyl-CoA N-acyltransferases (Nat)"/>
    <property type="match status" value="1"/>
</dbReference>
<protein>
    <submittedName>
        <fullName evidence="2">GCN5-related N-acetyltransferase</fullName>
    </submittedName>
</protein>
<dbReference type="Pfam" id="PF13302">
    <property type="entry name" value="Acetyltransf_3"/>
    <property type="match status" value="1"/>
</dbReference>
<dbReference type="InterPro" id="IPR016181">
    <property type="entry name" value="Acyl_CoA_acyltransferase"/>
</dbReference>
<dbReference type="PATRIC" id="fig|1056511.3.peg.219"/>
<dbReference type="PROSITE" id="PS51186">
    <property type="entry name" value="GNAT"/>
    <property type="match status" value="1"/>
</dbReference>
<dbReference type="GO" id="GO:0016747">
    <property type="term" value="F:acyltransferase activity, transferring groups other than amino-acyl groups"/>
    <property type="evidence" value="ECO:0007669"/>
    <property type="project" value="InterPro"/>
</dbReference>
<feature type="domain" description="N-acetyltransferase" evidence="1">
    <location>
        <begin position="10"/>
        <end position="178"/>
    </location>
</feature>
<dbReference type="Proteomes" id="UP000011134">
    <property type="component" value="Unassembled WGS sequence"/>
</dbReference>
<comment type="caution">
    <text evidence="2">The sequence shown here is derived from an EMBL/GenBank/DDBJ whole genome shotgun (WGS) entry which is preliminary data.</text>
</comment>
<proteinExistence type="predicted"/>
<dbReference type="InterPro" id="IPR000182">
    <property type="entry name" value="GNAT_dom"/>
</dbReference>